<feature type="region of interest" description="Disordered" evidence="1">
    <location>
        <begin position="67"/>
        <end position="88"/>
    </location>
</feature>
<accession>V4P601</accession>
<gene>
    <name evidence="2" type="ORF">EUTSA_v10026684mg</name>
</gene>
<dbReference type="EMBL" id="KI517384">
    <property type="protein sequence ID" value="ESQ54951.1"/>
    <property type="molecule type" value="Genomic_DNA"/>
</dbReference>
<organism evidence="2 3">
    <name type="scientific">Eutrema salsugineum</name>
    <name type="common">Saltwater cress</name>
    <name type="synonym">Sisymbrium salsugineum</name>
    <dbReference type="NCBI Taxonomy" id="72664"/>
    <lineage>
        <taxon>Eukaryota</taxon>
        <taxon>Viridiplantae</taxon>
        <taxon>Streptophyta</taxon>
        <taxon>Embryophyta</taxon>
        <taxon>Tracheophyta</taxon>
        <taxon>Spermatophyta</taxon>
        <taxon>Magnoliopsida</taxon>
        <taxon>eudicotyledons</taxon>
        <taxon>Gunneridae</taxon>
        <taxon>Pentapetalae</taxon>
        <taxon>rosids</taxon>
        <taxon>malvids</taxon>
        <taxon>Brassicales</taxon>
        <taxon>Brassicaceae</taxon>
        <taxon>Eutremeae</taxon>
        <taxon>Eutrema</taxon>
    </lineage>
</organism>
<name>V4P601_EUTSA</name>
<dbReference type="Gramene" id="ESQ54951">
    <property type="protein sequence ID" value="ESQ54951"/>
    <property type="gene ID" value="EUTSA_v10026684mg"/>
</dbReference>
<sequence length="88" mass="10229">MVAKTYRENLTEQQKPEATAGNWHQQIKWSDTELRTIRANNFFLPQKDLRRNPSNKRMANSHLYYKQCNPSLPSSRGPPTLDTTLISP</sequence>
<protein>
    <submittedName>
        <fullName evidence="2">Uncharacterized protein</fullName>
    </submittedName>
</protein>
<dbReference type="Proteomes" id="UP000030689">
    <property type="component" value="Unassembled WGS sequence"/>
</dbReference>
<reference evidence="2 3" key="1">
    <citation type="journal article" date="2013" name="Front. Plant Sci.">
        <title>The Reference Genome of the Halophytic Plant Eutrema salsugineum.</title>
        <authorList>
            <person name="Yang R."/>
            <person name="Jarvis D.E."/>
            <person name="Chen H."/>
            <person name="Beilstein M.A."/>
            <person name="Grimwood J."/>
            <person name="Jenkins J."/>
            <person name="Shu S."/>
            <person name="Prochnik S."/>
            <person name="Xin M."/>
            <person name="Ma C."/>
            <person name="Schmutz J."/>
            <person name="Wing R.A."/>
            <person name="Mitchell-Olds T."/>
            <person name="Schumaker K.S."/>
            <person name="Wang X."/>
        </authorList>
    </citation>
    <scope>NUCLEOTIDE SEQUENCE [LARGE SCALE GENOMIC DNA]</scope>
</reference>
<feature type="compositionally biased region" description="Basic and acidic residues" evidence="1">
    <location>
        <begin position="1"/>
        <end position="10"/>
    </location>
</feature>
<feature type="region of interest" description="Disordered" evidence="1">
    <location>
        <begin position="1"/>
        <end position="24"/>
    </location>
</feature>
<proteinExistence type="predicted"/>
<dbReference type="KEGG" id="eus:EUTSA_v10026684mg"/>
<evidence type="ECO:0000313" key="2">
    <source>
        <dbReference type="EMBL" id="ESQ54951.1"/>
    </source>
</evidence>
<keyword evidence="3" id="KW-1185">Reference proteome</keyword>
<evidence type="ECO:0000313" key="3">
    <source>
        <dbReference type="Proteomes" id="UP000030689"/>
    </source>
</evidence>
<dbReference type="AlphaFoldDB" id="V4P601"/>
<evidence type="ECO:0000256" key="1">
    <source>
        <dbReference type="SAM" id="MobiDB-lite"/>
    </source>
</evidence>